<dbReference type="GO" id="GO:0000287">
    <property type="term" value="F:magnesium ion binding"/>
    <property type="evidence" value="ECO:0007669"/>
    <property type="project" value="UniProtKB-UniRule"/>
</dbReference>
<evidence type="ECO:0000256" key="12">
    <source>
        <dbReference type="ARBA" id="ARBA00049255"/>
    </source>
</evidence>
<dbReference type="Pfam" id="PF02912">
    <property type="entry name" value="Phe_tRNA-synt_N"/>
    <property type="match status" value="1"/>
</dbReference>
<organism evidence="15 16">
    <name type="scientific">Aceticella autotrophica</name>
    <dbReference type="NCBI Taxonomy" id="2755338"/>
    <lineage>
        <taxon>Bacteria</taxon>
        <taxon>Bacillati</taxon>
        <taxon>Bacillota</taxon>
        <taxon>Clostridia</taxon>
        <taxon>Thermoanaerobacterales</taxon>
        <taxon>Thermoanaerobacteraceae</taxon>
        <taxon>Aceticella</taxon>
    </lineage>
</organism>
<dbReference type="InterPro" id="IPR004529">
    <property type="entry name" value="Phe-tRNA-synth_IIc_asu"/>
</dbReference>
<evidence type="ECO:0000256" key="2">
    <source>
        <dbReference type="ARBA" id="ARBA00010207"/>
    </source>
</evidence>
<keyword evidence="4 13" id="KW-0963">Cytoplasm</keyword>
<sequence length="339" mass="38302">MKKRLTEILETAKNEILAADNTADLEDLRIKYLGKKGELTKILRSMGELSPEERPVIGQLANEIRVEIENILASSKNKLIEKEKEKTIKSQYIDITLPGDKVKIGSKHPMTKVLDEIEEIFLGLGFSIVEGPEIELDYYNFEALNTPSDHPARDLQDTFYITPNILLRTQTSPVQVRTMEKTKPPIRIISPGRVYRSDEIDATHSPVFNQIEGLAVDKGITMGDLKGVLNLFARKLFGDETKTKFRPHYFPFTEPSAEMDVSCFVCGGKGCRVCGYSGWIEILGSGMVHPNVLKMSGIDPEEYTGFAFGLGLDRITMLRYGIDDLRLLYENDLRFTKQF</sequence>
<evidence type="ECO:0000256" key="5">
    <source>
        <dbReference type="ARBA" id="ARBA00022598"/>
    </source>
</evidence>
<accession>A0A975GAZ2</accession>
<comment type="subunit">
    <text evidence="3 13">Tetramer of two alpha and two beta subunits.</text>
</comment>
<evidence type="ECO:0000256" key="4">
    <source>
        <dbReference type="ARBA" id="ARBA00022490"/>
    </source>
</evidence>
<feature type="domain" description="Aminoacyl-transfer RNA synthetases class-II family profile" evidence="14">
    <location>
        <begin position="111"/>
        <end position="330"/>
    </location>
</feature>
<dbReference type="GO" id="GO:0004826">
    <property type="term" value="F:phenylalanine-tRNA ligase activity"/>
    <property type="evidence" value="ECO:0007669"/>
    <property type="project" value="UniProtKB-UniRule"/>
</dbReference>
<dbReference type="FunFam" id="3.30.930.10:FF:000003">
    <property type="entry name" value="Phenylalanine--tRNA ligase alpha subunit"/>
    <property type="match status" value="1"/>
</dbReference>
<keyword evidence="16" id="KW-1185">Reference proteome</keyword>
<dbReference type="GO" id="GO:0005524">
    <property type="term" value="F:ATP binding"/>
    <property type="evidence" value="ECO:0007669"/>
    <property type="project" value="UniProtKB-UniRule"/>
</dbReference>
<dbReference type="Proteomes" id="UP000671913">
    <property type="component" value="Chromosome"/>
</dbReference>
<dbReference type="KEGG" id="aaut:ACETAC_03130"/>
<protein>
    <recommendedName>
        <fullName evidence="13">Phenylalanine--tRNA ligase alpha subunit</fullName>
        <ecNumber evidence="13">6.1.1.20</ecNumber>
    </recommendedName>
    <alternativeName>
        <fullName evidence="13">Phenylalanyl-tRNA synthetase alpha subunit</fullName>
        <shortName evidence="13">PheRS</shortName>
    </alternativeName>
</protein>
<dbReference type="EC" id="6.1.1.20" evidence="13"/>
<comment type="subcellular location">
    <subcellularLocation>
        <location evidence="1 13">Cytoplasm</location>
    </subcellularLocation>
</comment>
<evidence type="ECO:0000256" key="8">
    <source>
        <dbReference type="ARBA" id="ARBA00022840"/>
    </source>
</evidence>
<dbReference type="SUPFAM" id="SSF55681">
    <property type="entry name" value="Class II aaRS and biotin synthetases"/>
    <property type="match status" value="1"/>
</dbReference>
<keyword evidence="7 13" id="KW-0547">Nucleotide-binding</keyword>
<dbReference type="GO" id="GO:0006432">
    <property type="term" value="P:phenylalanyl-tRNA aminoacylation"/>
    <property type="evidence" value="ECO:0007669"/>
    <property type="project" value="UniProtKB-UniRule"/>
</dbReference>
<name>A0A975GAZ2_9THEO</name>
<evidence type="ECO:0000313" key="15">
    <source>
        <dbReference type="EMBL" id="QSZ27893.1"/>
    </source>
</evidence>
<dbReference type="InterPro" id="IPR004188">
    <property type="entry name" value="Phe-tRNA_ligase_II_N"/>
</dbReference>
<keyword evidence="11 13" id="KW-0030">Aminoacyl-tRNA synthetase</keyword>
<dbReference type="CDD" id="cd00496">
    <property type="entry name" value="PheRS_alpha_core"/>
    <property type="match status" value="1"/>
</dbReference>
<evidence type="ECO:0000259" key="14">
    <source>
        <dbReference type="PROSITE" id="PS50862"/>
    </source>
</evidence>
<keyword evidence="9 13" id="KW-0460">Magnesium</keyword>
<dbReference type="Pfam" id="PF01409">
    <property type="entry name" value="tRNA-synt_2d"/>
    <property type="match status" value="1"/>
</dbReference>
<keyword evidence="8 13" id="KW-0067">ATP-binding</keyword>
<reference evidence="15" key="1">
    <citation type="submission" date="2020-08" db="EMBL/GenBank/DDBJ databases">
        <title>Genomic insights into the carbon and energy metabolism of the first obligate autotrophic acetogenic bacterium Aceticella autotrophica gen. nov., sp. nov.</title>
        <authorList>
            <person name="Toshchakov S.V."/>
            <person name="Elcheninov A.G."/>
            <person name="Kublanov I.V."/>
            <person name="Frolov E.N."/>
            <person name="Lebedinsky A.V."/>
        </authorList>
    </citation>
    <scope>NUCLEOTIDE SEQUENCE</scope>
    <source>
        <strain evidence="15">3443-3Ac</strain>
    </source>
</reference>
<dbReference type="NCBIfam" id="TIGR00468">
    <property type="entry name" value="pheS"/>
    <property type="match status" value="1"/>
</dbReference>
<evidence type="ECO:0000256" key="9">
    <source>
        <dbReference type="ARBA" id="ARBA00022842"/>
    </source>
</evidence>
<dbReference type="GO" id="GO:0000049">
    <property type="term" value="F:tRNA binding"/>
    <property type="evidence" value="ECO:0007669"/>
    <property type="project" value="InterPro"/>
</dbReference>
<dbReference type="HAMAP" id="MF_00281">
    <property type="entry name" value="Phe_tRNA_synth_alpha1"/>
    <property type="match status" value="1"/>
</dbReference>
<dbReference type="InterPro" id="IPR002319">
    <property type="entry name" value="Phenylalanyl-tRNA_Synthase"/>
</dbReference>
<gene>
    <name evidence="13 15" type="primary">pheS</name>
    <name evidence="15" type="ORF">ACETAC_03130</name>
</gene>
<dbReference type="AlphaFoldDB" id="A0A975GAZ2"/>
<feature type="binding site" evidence="13">
    <location>
        <position position="254"/>
    </location>
    <ligand>
        <name>Mg(2+)</name>
        <dbReference type="ChEBI" id="CHEBI:18420"/>
        <note>shared with beta subunit</note>
    </ligand>
</feature>
<comment type="similarity">
    <text evidence="2 13">Belongs to the class-II aminoacyl-tRNA synthetase family. Phe-tRNA synthetase alpha subunit type 1 subfamily.</text>
</comment>
<dbReference type="Gene3D" id="3.30.930.10">
    <property type="entry name" value="Bira Bifunctional Protein, Domain 2"/>
    <property type="match status" value="1"/>
</dbReference>
<proteinExistence type="inferred from homology"/>
<evidence type="ECO:0000256" key="11">
    <source>
        <dbReference type="ARBA" id="ARBA00023146"/>
    </source>
</evidence>
<keyword evidence="6 13" id="KW-0479">Metal-binding</keyword>
<dbReference type="SUPFAM" id="SSF46589">
    <property type="entry name" value="tRNA-binding arm"/>
    <property type="match status" value="1"/>
</dbReference>
<dbReference type="InterPro" id="IPR022911">
    <property type="entry name" value="Phe_tRNA_ligase_alpha1_bac"/>
</dbReference>
<comment type="catalytic activity">
    <reaction evidence="12 13">
        <text>tRNA(Phe) + L-phenylalanine + ATP = L-phenylalanyl-tRNA(Phe) + AMP + diphosphate + H(+)</text>
        <dbReference type="Rhea" id="RHEA:19413"/>
        <dbReference type="Rhea" id="RHEA-COMP:9668"/>
        <dbReference type="Rhea" id="RHEA-COMP:9699"/>
        <dbReference type="ChEBI" id="CHEBI:15378"/>
        <dbReference type="ChEBI" id="CHEBI:30616"/>
        <dbReference type="ChEBI" id="CHEBI:33019"/>
        <dbReference type="ChEBI" id="CHEBI:58095"/>
        <dbReference type="ChEBI" id="CHEBI:78442"/>
        <dbReference type="ChEBI" id="CHEBI:78531"/>
        <dbReference type="ChEBI" id="CHEBI:456215"/>
        <dbReference type="EC" id="6.1.1.20"/>
    </reaction>
</comment>
<evidence type="ECO:0000256" key="1">
    <source>
        <dbReference type="ARBA" id="ARBA00004496"/>
    </source>
</evidence>
<dbReference type="GO" id="GO:0005737">
    <property type="term" value="C:cytoplasm"/>
    <property type="evidence" value="ECO:0007669"/>
    <property type="project" value="UniProtKB-SubCell"/>
</dbReference>
<dbReference type="PROSITE" id="PS50862">
    <property type="entry name" value="AA_TRNA_LIGASE_II"/>
    <property type="match status" value="1"/>
</dbReference>
<keyword evidence="5 13" id="KW-0436">Ligase</keyword>
<evidence type="ECO:0000256" key="13">
    <source>
        <dbReference type="HAMAP-Rule" id="MF_00281"/>
    </source>
</evidence>
<evidence type="ECO:0000256" key="3">
    <source>
        <dbReference type="ARBA" id="ARBA00011209"/>
    </source>
</evidence>
<dbReference type="PANTHER" id="PTHR11538">
    <property type="entry name" value="PHENYLALANYL-TRNA SYNTHETASE"/>
    <property type="match status" value="1"/>
</dbReference>
<evidence type="ECO:0000256" key="7">
    <source>
        <dbReference type="ARBA" id="ARBA00022741"/>
    </source>
</evidence>
<comment type="cofactor">
    <cofactor evidence="13">
        <name>Mg(2+)</name>
        <dbReference type="ChEBI" id="CHEBI:18420"/>
    </cofactor>
    <text evidence="13">Binds 2 magnesium ions per tetramer.</text>
</comment>
<dbReference type="InterPro" id="IPR045864">
    <property type="entry name" value="aa-tRNA-synth_II/BPL/LPL"/>
</dbReference>
<dbReference type="PANTHER" id="PTHR11538:SF41">
    <property type="entry name" value="PHENYLALANINE--TRNA LIGASE, MITOCHONDRIAL"/>
    <property type="match status" value="1"/>
</dbReference>
<dbReference type="RefSeq" id="WP_431731798.1">
    <property type="nucleotide sequence ID" value="NZ_CP060096.1"/>
</dbReference>
<evidence type="ECO:0000313" key="16">
    <source>
        <dbReference type="Proteomes" id="UP000671913"/>
    </source>
</evidence>
<keyword evidence="10 13" id="KW-0648">Protein biosynthesis</keyword>
<dbReference type="EMBL" id="CP060096">
    <property type="protein sequence ID" value="QSZ27893.1"/>
    <property type="molecule type" value="Genomic_DNA"/>
</dbReference>
<dbReference type="GO" id="GO:0140096">
    <property type="term" value="F:catalytic activity, acting on a protein"/>
    <property type="evidence" value="ECO:0007669"/>
    <property type="project" value="UniProtKB-ARBA"/>
</dbReference>
<evidence type="ECO:0000256" key="6">
    <source>
        <dbReference type="ARBA" id="ARBA00022723"/>
    </source>
</evidence>
<dbReference type="GO" id="GO:0016740">
    <property type="term" value="F:transferase activity"/>
    <property type="evidence" value="ECO:0007669"/>
    <property type="project" value="UniProtKB-ARBA"/>
</dbReference>
<dbReference type="InterPro" id="IPR010978">
    <property type="entry name" value="tRNA-bd_arm"/>
</dbReference>
<evidence type="ECO:0000256" key="10">
    <source>
        <dbReference type="ARBA" id="ARBA00022917"/>
    </source>
</evidence>
<dbReference type="InterPro" id="IPR006195">
    <property type="entry name" value="aa-tRNA-synth_II"/>
</dbReference>